<dbReference type="STRING" id="1071918.SAMN05421544_101168"/>
<accession>A0A1G6YHS8</accession>
<evidence type="ECO:0000313" key="2">
    <source>
        <dbReference type="EMBL" id="SDD89872.1"/>
    </source>
</evidence>
<dbReference type="EMBL" id="FNAS01000001">
    <property type="protein sequence ID" value="SDD89872.1"/>
    <property type="molecule type" value="Genomic_DNA"/>
</dbReference>
<gene>
    <name evidence="2" type="ORF">SAMN05421544_101168</name>
</gene>
<reference evidence="2 3" key="1">
    <citation type="submission" date="2016-10" db="EMBL/GenBank/DDBJ databases">
        <authorList>
            <person name="de Groot N.N."/>
        </authorList>
    </citation>
    <scope>NUCLEOTIDE SEQUENCE [LARGE SCALE GENOMIC DNA]</scope>
    <source>
        <strain evidence="2 3">DSM 24015</strain>
    </source>
</reference>
<sequence>MKKINLLLAAMGLLHMSYAQTDCESYLSKEQYSEAYHCYKPYAEAQY</sequence>
<dbReference type="AlphaFoldDB" id="A0A1G6YHS8"/>
<evidence type="ECO:0000313" key="3">
    <source>
        <dbReference type="Proteomes" id="UP000198517"/>
    </source>
</evidence>
<keyword evidence="3" id="KW-1185">Reference proteome</keyword>
<dbReference type="Proteomes" id="UP000198517">
    <property type="component" value="Unassembled WGS sequence"/>
</dbReference>
<proteinExistence type="predicted"/>
<feature type="chain" id="PRO_5011631914" evidence="1">
    <location>
        <begin position="22"/>
        <end position="47"/>
    </location>
</feature>
<name>A0A1G6YHS8_9FLAO</name>
<keyword evidence="1" id="KW-0732">Signal</keyword>
<feature type="signal peptide" evidence="1">
    <location>
        <begin position="1"/>
        <end position="21"/>
    </location>
</feature>
<dbReference type="RefSeq" id="WP_176763201.1">
    <property type="nucleotide sequence ID" value="NZ_FNAS01000001.1"/>
</dbReference>
<evidence type="ECO:0000256" key="1">
    <source>
        <dbReference type="SAM" id="SignalP"/>
    </source>
</evidence>
<protein>
    <submittedName>
        <fullName evidence="2">Uncharacterized protein</fullName>
    </submittedName>
</protein>
<organism evidence="2 3">
    <name type="scientific">Riemerella columbipharyngis</name>
    <dbReference type="NCBI Taxonomy" id="1071918"/>
    <lineage>
        <taxon>Bacteria</taxon>
        <taxon>Pseudomonadati</taxon>
        <taxon>Bacteroidota</taxon>
        <taxon>Flavobacteriia</taxon>
        <taxon>Flavobacteriales</taxon>
        <taxon>Weeksellaceae</taxon>
        <taxon>Riemerella</taxon>
    </lineage>
</organism>